<dbReference type="InterPro" id="IPR037818">
    <property type="entry name" value="TAF8"/>
</dbReference>
<dbReference type="PANTHER" id="PTHR46469">
    <property type="entry name" value="TRANSCRIPTION INITIATION FACTOR TFIID SUBUNIT 8"/>
    <property type="match status" value="1"/>
</dbReference>
<keyword evidence="9" id="KW-1185">Reference proteome</keyword>
<gene>
    <name evidence="8" type="primary">taf8</name>
    <name evidence="8" type="ORF">SOMG_03035</name>
</gene>
<keyword evidence="4" id="KW-0805">Transcription regulation</keyword>
<proteinExistence type="inferred from homology"/>
<dbReference type="Gene3D" id="1.10.20.10">
    <property type="entry name" value="Histone, subunit A"/>
    <property type="match status" value="1"/>
</dbReference>
<dbReference type="CDD" id="cd08049">
    <property type="entry name" value="TAF8"/>
    <property type="match status" value="1"/>
</dbReference>
<dbReference type="CDD" id="cd00076">
    <property type="entry name" value="HFD_SF"/>
    <property type="match status" value="1"/>
</dbReference>
<evidence type="ECO:0000256" key="2">
    <source>
        <dbReference type="ARBA" id="ARBA00008767"/>
    </source>
</evidence>
<dbReference type="InterPro" id="IPR019473">
    <property type="entry name" value="TFIID_su8_C"/>
</dbReference>
<dbReference type="Proteomes" id="UP001212411">
    <property type="component" value="Chromosome 2"/>
</dbReference>
<dbReference type="InterPro" id="IPR009072">
    <property type="entry name" value="Histone-fold"/>
</dbReference>
<dbReference type="GO" id="GO:0006367">
    <property type="term" value="P:transcription initiation at RNA polymerase II promoter"/>
    <property type="evidence" value="ECO:0007669"/>
    <property type="project" value="TreeGrafter"/>
</dbReference>
<organism evidence="8 9">
    <name type="scientific">Schizosaccharomyces osmophilus</name>
    <dbReference type="NCBI Taxonomy" id="2545709"/>
    <lineage>
        <taxon>Eukaryota</taxon>
        <taxon>Fungi</taxon>
        <taxon>Dikarya</taxon>
        <taxon>Ascomycota</taxon>
        <taxon>Taphrinomycotina</taxon>
        <taxon>Schizosaccharomycetes</taxon>
        <taxon>Schizosaccharomycetales</taxon>
        <taxon>Schizosaccharomycetaceae</taxon>
        <taxon>Schizosaccharomyces</taxon>
    </lineage>
</organism>
<dbReference type="GeneID" id="80876515"/>
<evidence type="ECO:0000256" key="3">
    <source>
        <dbReference type="ARBA" id="ARBA00017307"/>
    </source>
</evidence>
<dbReference type="GO" id="GO:0046982">
    <property type="term" value="F:protein heterodimerization activity"/>
    <property type="evidence" value="ECO:0007669"/>
    <property type="project" value="InterPro"/>
</dbReference>
<feature type="domain" description="Transcription factor TFIID subunit 8 C-terminal" evidence="7">
    <location>
        <begin position="129"/>
        <end position="177"/>
    </location>
</feature>
<evidence type="ECO:0000256" key="1">
    <source>
        <dbReference type="ARBA" id="ARBA00004123"/>
    </source>
</evidence>
<evidence type="ECO:0000259" key="7">
    <source>
        <dbReference type="Pfam" id="PF10406"/>
    </source>
</evidence>
<evidence type="ECO:0000313" key="9">
    <source>
        <dbReference type="Proteomes" id="UP001212411"/>
    </source>
</evidence>
<evidence type="ECO:0000256" key="4">
    <source>
        <dbReference type="ARBA" id="ARBA00023015"/>
    </source>
</evidence>
<evidence type="ECO:0000313" key="8">
    <source>
        <dbReference type="EMBL" id="WBW73087.1"/>
    </source>
</evidence>
<comment type="similarity">
    <text evidence="2">Belongs to the TAF8 family.</text>
</comment>
<evidence type="ECO:0000256" key="5">
    <source>
        <dbReference type="ARBA" id="ARBA00023163"/>
    </source>
</evidence>
<comment type="subcellular location">
    <subcellularLocation>
        <location evidence="1">Nucleus</location>
    </subcellularLocation>
</comment>
<evidence type="ECO:0000256" key="6">
    <source>
        <dbReference type="ARBA" id="ARBA00023242"/>
    </source>
</evidence>
<accession>A0AAE9WB59</accession>
<reference evidence="8 9" key="1">
    <citation type="journal article" date="2023" name="G3 (Bethesda)">
        <title>A high-quality reference genome for the fission yeast Schizosaccharomyces osmophilus.</title>
        <authorList>
            <person name="Jia G.S."/>
            <person name="Zhang W.C."/>
            <person name="Liang Y."/>
            <person name="Liu X.H."/>
            <person name="Rhind N."/>
            <person name="Pidoux A."/>
            <person name="Brysch-Herzberg M."/>
            <person name="Du L.L."/>
        </authorList>
    </citation>
    <scope>NUCLEOTIDE SEQUENCE [LARGE SCALE GENOMIC DNA]</scope>
    <source>
        <strain evidence="8 9">CBS 15793</strain>
    </source>
</reference>
<dbReference type="EMBL" id="CP115612">
    <property type="protein sequence ID" value="WBW73087.1"/>
    <property type="molecule type" value="Genomic_DNA"/>
</dbReference>
<keyword evidence="6" id="KW-0539">Nucleus</keyword>
<dbReference type="RefSeq" id="XP_056037330.1">
    <property type="nucleotide sequence ID" value="XM_056181826.1"/>
</dbReference>
<name>A0AAE9WB59_9SCHI</name>
<keyword evidence="5" id="KW-0804">Transcription</keyword>
<dbReference type="PANTHER" id="PTHR46469:SF1">
    <property type="entry name" value="TRANSCRIPTION INITIATION FACTOR TFIID SUBUNIT 8"/>
    <property type="match status" value="1"/>
</dbReference>
<dbReference type="GO" id="GO:0005669">
    <property type="term" value="C:transcription factor TFIID complex"/>
    <property type="evidence" value="ECO:0007669"/>
    <property type="project" value="InterPro"/>
</dbReference>
<sequence length="222" mass="25304">METILYNILQHNGFDGITKAAERMFLDAIDKHIRALFYELAIHTQLGKHNEPTTQDVAHWLNLNNIPVSSLHKELHTVYKPLSQEFIENLEETIHKSADIPDRFKSSLDSSMISHLLGSLAVSQNRPSYVANHLPPFPASHTYLASPVYPVRPTSPRRIRELATKESRLAENALRKILDANQPQVLNSPRQAAFAKASQDLELDSKSFHIVNWESQKWNTPR</sequence>
<dbReference type="Pfam" id="PF10406">
    <property type="entry name" value="TAF8_C"/>
    <property type="match status" value="1"/>
</dbReference>
<dbReference type="AlphaFoldDB" id="A0AAE9WB59"/>
<protein>
    <recommendedName>
        <fullName evidence="3">Transcription initiation factor TFIID subunit 8</fullName>
    </recommendedName>
</protein>
<dbReference type="KEGG" id="som:SOMG_03035"/>